<dbReference type="Proteomes" id="UP001234989">
    <property type="component" value="Chromosome 1"/>
</dbReference>
<organism evidence="1 2">
    <name type="scientific">Solanum verrucosum</name>
    <dbReference type="NCBI Taxonomy" id="315347"/>
    <lineage>
        <taxon>Eukaryota</taxon>
        <taxon>Viridiplantae</taxon>
        <taxon>Streptophyta</taxon>
        <taxon>Embryophyta</taxon>
        <taxon>Tracheophyta</taxon>
        <taxon>Spermatophyta</taxon>
        <taxon>Magnoliopsida</taxon>
        <taxon>eudicotyledons</taxon>
        <taxon>Gunneridae</taxon>
        <taxon>Pentapetalae</taxon>
        <taxon>asterids</taxon>
        <taxon>lamiids</taxon>
        <taxon>Solanales</taxon>
        <taxon>Solanaceae</taxon>
        <taxon>Solanoideae</taxon>
        <taxon>Solaneae</taxon>
        <taxon>Solanum</taxon>
    </lineage>
</organism>
<evidence type="ECO:0000313" key="2">
    <source>
        <dbReference type="Proteomes" id="UP001234989"/>
    </source>
</evidence>
<name>A0AAF0PTG1_SOLVR</name>
<dbReference type="EMBL" id="CP133612">
    <property type="protein sequence ID" value="WMV10456.1"/>
    <property type="molecule type" value="Genomic_DNA"/>
</dbReference>
<reference evidence="1" key="1">
    <citation type="submission" date="2023-08" db="EMBL/GenBank/DDBJ databases">
        <title>A de novo genome assembly of Solanum verrucosum Schlechtendal, a Mexican diploid species geographically isolated from the other diploid A-genome species in potato relatives.</title>
        <authorList>
            <person name="Hosaka K."/>
        </authorList>
    </citation>
    <scope>NUCLEOTIDE SEQUENCE</scope>
    <source>
        <tissue evidence="1">Young leaves</tissue>
    </source>
</reference>
<proteinExistence type="predicted"/>
<gene>
    <name evidence="1" type="ORF">MTR67_003841</name>
</gene>
<keyword evidence="2" id="KW-1185">Reference proteome</keyword>
<evidence type="ECO:0000313" key="1">
    <source>
        <dbReference type="EMBL" id="WMV10456.1"/>
    </source>
</evidence>
<sequence length="178" mass="20526">MKLSVDCLSLFKECEAQYRFFITLKGTHGQMFNHECAVGIEADELLLHAKEVFDLYLNTCSHQGAGQFKQRKPSSFLCSIYMSQLTVFCRRFSTLEVTNHLKNPGYMISPLYDLFYAQIFQSEEITSYCSWWWLLFCDSACAATSILNVATESKLFPTKLPTFLRTSSWTVFKSCYLS</sequence>
<protein>
    <submittedName>
        <fullName evidence="1">Uncharacterized protein</fullName>
    </submittedName>
</protein>
<accession>A0AAF0PTG1</accession>
<dbReference type="AlphaFoldDB" id="A0AAF0PTG1"/>